<dbReference type="Proteomes" id="UP000601435">
    <property type="component" value="Unassembled WGS sequence"/>
</dbReference>
<comment type="caution">
    <text evidence="5">The sequence shown here is derived from an EMBL/GenBank/DDBJ whole genome shotgun (WGS) entry which is preliminary data.</text>
</comment>
<dbReference type="InterPro" id="IPR002495">
    <property type="entry name" value="Glyco_trans_8"/>
</dbReference>
<dbReference type="EMBL" id="CAJNJA010006341">
    <property type="protein sequence ID" value="CAE7208997.1"/>
    <property type="molecule type" value="Genomic_DNA"/>
</dbReference>
<dbReference type="Pfam" id="PF01501">
    <property type="entry name" value="Glyco_transf_8"/>
    <property type="match status" value="1"/>
</dbReference>
<protein>
    <submittedName>
        <fullName evidence="5">GATL10 protein</fullName>
    </submittedName>
</protein>
<dbReference type="InterPro" id="IPR029044">
    <property type="entry name" value="Nucleotide-diphossugar_trans"/>
</dbReference>
<dbReference type="GO" id="GO:0046872">
    <property type="term" value="F:metal ion binding"/>
    <property type="evidence" value="ECO:0007669"/>
    <property type="project" value="UniProtKB-KW"/>
</dbReference>
<dbReference type="PANTHER" id="PTHR13778">
    <property type="entry name" value="GLYCOSYLTRANSFERASE 8 DOMAIN-CONTAINING PROTEIN"/>
    <property type="match status" value="1"/>
</dbReference>
<evidence type="ECO:0000256" key="1">
    <source>
        <dbReference type="ARBA" id="ARBA00006351"/>
    </source>
</evidence>
<evidence type="ECO:0000313" key="5">
    <source>
        <dbReference type="EMBL" id="CAE7208997.1"/>
    </source>
</evidence>
<dbReference type="AlphaFoldDB" id="A0A812JLQ4"/>
<dbReference type="OrthoDB" id="411524at2759"/>
<evidence type="ECO:0000256" key="4">
    <source>
        <dbReference type="ARBA" id="ARBA00022723"/>
    </source>
</evidence>
<dbReference type="Gene3D" id="3.90.550.10">
    <property type="entry name" value="Spore Coat Polysaccharide Biosynthesis Protein SpsA, Chain A"/>
    <property type="match status" value="1"/>
</dbReference>
<evidence type="ECO:0000256" key="2">
    <source>
        <dbReference type="ARBA" id="ARBA00022676"/>
    </source>
</evidence>
<proteinExistence type="inferred from homology"/>
<evidence type="ECO:0000313" key="6">
    <source>
        <dbReference type="Proteomes" id="UP000601435"/>
    </source>
</evidence>
<dbReference type="GO" id="GO:0016757">
    <property type="term" value="F:glycosyltransferase activity"/>
    <property type="evidence" value="ECO:0007669"/>
    <property type="project" value="UniProtKB-KW"/>
</dbReference>
<evidence type="ECO:0000256" key="3">
    <source>
        <dbReference type="ARBA" id="ARBA00022679"/>
    </source>
</evidence>
<keyword evidence="2" id="KW-0328">Glycosyltransferase</keyword>
<dbReference type="SUPFAM" id="SSF53448">
    <property type="entry name" value="Nucleotide-diphospho-sugar transferases"/>
    <property type="match status" value="1"/>
</dbReference>
<name>A0A812JLQ4_9DINO</name>
<dbReference type="PANTHER" id="PTHR13778:SF47">
    <property type="entry name" value="LIPOPOLYSACCHARIDE 1,3-GALACTOSYLTRANSFERASE"/>
    <property type="match status" value="1"/>
</dbReference>
<organism evidence="5 6">
    <name type="scientific">Symbiodinium necroappetens</name>
    <dbReference type="NCBI Taxonomy" id="1628268"/>
    <lineage>
        <taxon>Eukaryota</taxon>
        <taxon>Sar</taxon>
        <taxon>Alveolata</taxon>
        <taxon>Dinophyceae</taxon>
        <taxon>Suessiales</taxon>
        <taxon>Symbiodiniaceae</taxon>
        <taxon>Symbiodinium</taxon>
    </lineage>
</organism>
<keyword evidence="4" id="KW-0479">Metal-binding</keyword>
<gene>
    <name evidence="5" type="primary">GATL10</name>
    <name evidence="5" type="ORF">SNEC2469_LOCUS1989</name>
</gene>
<keyword evidence="6" id="KW-1185">Reference proteome</keyword>
<keyword evidence="3" id="KW-0808">Transferase</keyword>
<accession>A0A812JLQ4</accession>
<dbReference type="GO" id="GO:0005794">
    <property type="term" value="C:Golgi apparatus"/>
    <property type="evidence" value="ECO:0007669"/>
    <property type="project" value="TreeGrafter"/>
</dbReference>
<dbReference type="InterPro" id="IPR050748">
    <property type="entry name" value="Glycosyltrans_8_dom-fam"/>
</dbReference>
<sequence length="494" mass="54739">MARAKAQPRRLQLLLIRFAGFLALVLMVLVTCSRTVGMLDRSSLQLPSNIAEPAMRSEAAKLPESSANQSHSAKDAGLGLGSGAWMPPLTSSPFAAATFPEEEPDTSLWQVASAAPTASAEPIKVGDTSTFDRVHICFCSDDADLRPLAVAINSTMHHASRSEQLLFHVVTAEDKVSAVAQKLKEIMPPLQAQLVMHSNATLQAHIKSLISYRKSSGARKGLASPFNFAPFYLEEFLAAKGSEMPSRLVYMDSDVVLQGDVALLAKLDMEGHPVAAVEDCSQHFDLYIDFEELSTLGLKRPGLEPAECVFNRGVFVMDVRRWKKLQITREIERWMARYRESKKDLYKFGLSQPPWLLALHDRYSHLSETWNCRGLGRETLSQKELKELKADLKMDFKALQKAGLRPSGDQVRPYLASCSADAKLLHFNGKLKPWQADKWASGQRAPICLAHSSALRQLQRKEVAGKTFVRCADLWSYFLSPQAESLLLAGRAST</sequence>
<comment type="similarity">
    <text evidence="1">Belongs to the glycosyltransferase 8 family.</text>
</comment>
<reference evidence="5" key="1">
    <citation type="submission" date="2021-02" db="EMBL/GenBank/DDBJ databases">
        <authorList>
            <person name="Dougan E. K."/>
            <person name="Rhodes N."/>
            <person name="Thang M."/>
            <person name="Chan C."/>
        </authorList>
    </citation>
    <scope>NUCLEOTIDE SEQUENCE</scope>
</reference>